<gene>
    <name evidence="5" type="ORF">FIBSPDRAFT_939809</name>
</gene>
<dbReference type="AlphaFoldDB" id="A0A167X5Q0"/>
<dbReference type="PANTHER" id="PTHR47783">
    <property type="entry name" value="ZN(II)2CYS6 TRANSCRIPTION FACTOR (EUROFUNG)-RELATED"/>
    <property type="match status" value="1"/>
</dbReference>
<evidence type="ECO:0000256" key="2">
    <source>
        <dbReference type="ARBA" id="ARBA00023242"/>
    </source>
</evidence>
<dbReference type="Gene3D" id="4.10.240.10">
    <property type="entry name" value="Zn(2)-C6 fungal-type DNA-binding domain"/>
    <property type="match status" value="1"/>
</dbReference>
<dbReference type="PANTHER" id="PTHR47783:SF1">
    <property type="entry name" value="ZN(II)2CYS6 TRANSCRIPTION FACTOR (EUROFUNG)"/>
    <property type="match status" value="1"/>
</dbReference>
<name>A0A167X5Q0_9AGAM</name>
<evidence type="ECO:0000313" key="6">
    <source>
        <dbReference type="Proteomes" id="UP000076532"/>
    </source>
</evidence>
<dbReference type="GO" id="GO:0003677">
    <property type="term" value="F:DNA binding"/>
    <property type="evidence" value="ECO:0007669"/>
    <property type="project" value="InterPro"/>
</dbReference>
<accession>A0A167X5Q0</accession>
<dbReference type="InterPro" id="IPR036864">
    <property type="entry name" value="Zn2-C6_fun-type_DNA-bd_sf"/>
</dbReference>
<feature type="region of interest" description="Disordered" evidence="3">
    <location>
        <begin position="65"/>
        <end position="98"/>
    </location>
</feature>
<dbReference type="SUPFAM" id="SSF57701">
    <property type="entry name" value="Zn2/Cys6 DNA-binding domain"/>
    <property type="match status" value="1"/>
</dbReference>
<dbReference type="STRING" id="436010.A0A167X5Q0"/>
<dbReference type="CDD" id="cd00067">
    <property type="entry name" value="GAL4"/>
    <property type="match status" value="1"/>
</dbReference>
<dbReference type="GO" id="GO:0006351">
    <property type="term" value="P:DNA-templated transcription"/>
    <property type="evidence" value="ECO:0007669"/>
    <property type="project" value="InterPro"/>
</dbReference>
<keyword evidence="6" id="KW-1185">Reference proteome</keyword>
<evidence type="ECO:0000313" key="5">
    <source>
        <dbReference type="EMBL" id="KZP06849.1"/>
    </source>
</evidence>
<dbReference type="Pfam" id="PF04082">
    <property type="entry name" value="Fungal_trans"/>
    <property type="match status" value="1"/>
</dbReference>
<dbReference type="PROSITE" id="PS00463">
    <property type="entry name" value="ZN2_CY6_FUNGAL_1"/>
    <property type="match status" value="1"/>
</dbReference>
<evidence type="ECO:0000259" key="4">
    <source>
        <dbReference type="PROSITE" id="PS50048"/>
    </source>
</evidence>
<organism evidence="5 6">
    <name type="scientific">Athelia psychrophila</name>
    <dbReference type="NCBI Taxonomy" id="1759441"/>
    <lineage>
        <taxon>Eukaryota</taxon>
        <taxon>Fungi</taxon>
        <taxon>Dikarya</taxon>
        <taxon>Basidiomycota</taxon>
        <taxon>Agaricomycotina</taxon>
        <taxon>Agaricomycetes</taxon>
        <taxon>Agaricomycetidae</taxon>
        <taxon>Atheliales</taxon>
        <taxon>Atheliaceae</taxon>
        <taxon>Athelia</taxon>
    </lineage>
</organism>
<feature type="compositionally biased region" description="Basic and acidic residues" evidence="3">
    <location>
        <begin position="65"/>
        <end position="77"/>
    </location>
</feature>
<evidence type="ECO:0000256" key="1">
    <source>
        <dbReference type="ARBA" id="ARBA00022723"/>
    </source>
</evidence>
<dbReference type="InterPro" id="IPR001138">
    <property type="entry name" value="Zn2Cys6_DnaBD"/>
</dbReference>
<dbReference type="CDD" id="cd12148">
    <property type="entry name" value="fungal_TF_MHR"/>
    <property type="match status" value="1"/>
</dbReference>
<dbReference type="PROSITE" id="PS50048">
    <property type="entry name" value="ZN2_CY6_FUNGAL_2"/>
    <property type="match status" value="1"/>
</dbReference>
<sequence length="326" mass="36714">MQFVIESPEKAQNQRKRPRLVTSCDSCRSKKIQCLQTGPENQCEACTQSKVPCCFGDRERYFAERSRASSQAKEGRSSKTPPRHKTSPKGSISEKSKLSHTAGACASTNYPHLQQEQAQYDPADDFLIYNNVIEPLQPCPFTNYAMNEKISPVQMPLFDPHQPRYPHKAFMPQFIQIFVNHLGAQCPFVTYIDTLERFNSGILPPLLSNAIAALAAGYSNQPELVVRGLDNVAEMYRENAMNILAPIKHVPTVETLHALMLLAWYEHHYGRIMEFRMYSQLAMRMALDLGLSAGALNKNISDRGRHLLATTWASVMQLNSFASTCV</sequence>
<protein>
    <recommendedName>
        <fullName evidence="4">Zn(2)-C6 fungal-type domain-containing protein</fullName>
    </recommendedName>
</protein>
<dbReference type="SMART" id="SM00066">
    <property type="entry name" value="GAL4"/>
    <property type="match status" value="1"/>
</dbReference>
<keyword evidence="1" id="KW-0479">Metal-binding</keyword>
<dbReference type="InterPro" id="IPR007219">
    <property type="entry name" value="XnlR_reg_dom"/>
</dbReference>
<proteinExistence type="predicted"/>
<keyword evidence="2" id="KW-0539">Nucleus</keyword>
<dbReference type="Proteomes" id="UP000076532">
    <property type="component" value="Unassembled WGS sequence"/>
</dbReference>
<feature type="domain" description="Zn(2)-C6 fungal-type" evidence="4">
    <location>
        <begin position="23"/>
        <end position="55"/>
    </location>
</feature>
<dbReference type="OrthoDB" id="2428527at2759"/>
<dbReference type="GO" id="GO:0000981">
    <property type="term" value="F:DNA-binding transcription factor activity, RNA polymerase II-specific"/>
    <property type="evidence" value="ECO:0007669"/>
    <property type="project" value="InterPro"/>
</dbReference>
<dbReference type="GO" id="GO:0008270">
    <property type="term" value="F:zinc ion binding"/>
    <property type="evidence" value="ECO:0007669"/>
    <property type="project" value="InterPro"/>
</dbReference>
<dbReference type="EMBL" id="KV417771">
    <property type="protein sequence ID" value="KZP06849.1"/>
    <property type="molecule type" value="Genomic_DNA"/>
</dbReference>
<evidence type="ECO:0000256" key="3">
    <source>
        <dbReference type="SAM" id="MobiDB-lite"/>
    </source>
</evidence>
<reference evidence="5 6" key="1">
    <citation type="journal article" date="2016" name="Mol. Biol. Evol.">
        <title>Comparative Genomics of Early-Diverging Mushroom-Forming Fungi Provides Insights into the Origins of Lignocellulose Decay Capabilities.</title>
        <authorList>
            <person name="Nagy L.G."/>
            <person name="Riley R."/>
            <person name="Tritt A."/>
            <person name="Adam C."/>
            <person name="Daum C."/>
            <person name="Floudas D."/>
            <person name="Sun H."/>
            <person name="Yadav J.S."/>
            <person name="Pangilinan J."/>
            <person name="Larsson K.H."/>
            <person name="Matsuura K."/>
            <person name="Barry K."/>
            <person name="Labutti K."/>
            <person name="Kuo R."/>
            <person name="Ohm R.A."/>
            <person name="Bhattacharya S.S."/>
            <person name="Shirouzu T."/>
            <person name="Yoshinaga Y."/>
            <person name="Martin F.M."/>
            <person name="Grigoriev I.V."/>
            <person name="Hibbett D.S."/>
        </authorList>
    </citation>
    <scope>NUCLEOTIDE SEQUENCE [LARGE SCALE GENOMIC DNA]</scope>
    <source>
        <strain evidence="5 6">CBS 109695</strain>
    </source>
</reference>